<dbReference type="Proteomes" id="UP000051802">
    <property type="component" value="Unassembled WGS sequence"/>
</dbReference>
<evidence type="ECO:0000313" key="1">
    <source>
        <dbReference type="EMBL" id="KRG38752.1"/>
    </source>
</evidence>
<accession>A0A0R0A0J8</accession>
<reference evidence="1 2" key="1">
    <citation type="submission" date="2015-10" db="EMBL/GenBank/DDBJ databases">
        <title>Genome sequencing and analysis of members of genus Stenotrophomonas.</title>
        <authorList>
            <person name="Patil P.P."/>
            <person name="Midha S."/>
            <person name="Patil P.B."/>
        </authorList>
    </citation>
    <scope>NUCLEOTIDE SEQUENCE [LARGE SCALE GENOMIC DNA]</scope>
    <source>
        <strain evidence="1 2">JCM 16536</strain>
    </source>
</reference>
<sequence length="60" mass="6677">MGSAAFGPLVFLSLQHVARGQCPQAPTNEERVRAFRNAQPVYQGNDYDWAFRHAAMQVAV</sequence>
<protein>
    <submittedName>
        <fullName evidence="1">Uncharacterized protein</fullName>
    </submittedName>
</protein>
<dbReference type="AlphaFoldDB" id="A0A0R0A0J8"/>
<organism evidence="1 2">
    <name type="scientific">Stenotrophomonas panacihumi</name>
    <dbReference type="NCBI Taxonomy" id="676599"/>
    <lineage>
        <taxon>Bacteria</taxon>
        <taxon>Pseudomonadati</taxon>
        <taxon>Pseudomonadota</taxon>
        <taxon>Gammaproteobacteria</taxon>
        <taxon>Lysobacterales</taxon>
        <taxon>Lysobacteraceae</taxon>
        <taxon>Stenotrophomonas</taxon>
    </lineage>
</organism>
<proteinExistence type="predicted"/>
<keyword evidence="2" id="KW-1185">Reference proteome</keyword>
<dbReference type="EMBL" id="LLXU01000115">
    <property type="protein sequence ID" value="KRG38752.1"/>
    <property type="molecule type" value="Genomic_DNA"/>
</dbReference>
<name>A0A0R0A0J8_9GAMM</name>
<gene>
    <name evidence="1" type="ORF">ARC20_14570</name>
</gene>
<evidence type="ECO:0000313" key="2">
    <source>
        <dbReference type="Proteomes" id="UP000051802"/>
    </source>
</evidence>
<comment type="caution">
    <text evidence="1">The sequence shown here is derived from an EMBL/GenBank/DDBJ whole genome shotgun (WGS) entry which is preliminary data.</text>
</comment>